<feature type="coiled-coil region" evidence="15">
    <location>
        <begin position="580"/>
        <end position="628"/>
    </location>
</feature>
<name>M2PT20_CERS8</name>
<dbReference type="PANTHER" id="PTHR18867">
    <property type="entry name" value="RAD50"/>
    <property type="match status" value="1"/>
</dbReference>
<evidence type="ECO:0000256" key="11">
    <source>
        <dbReference type="ARBA" id="ARBA00023054"/>
    </source>
</evidence>
<feature type="coiled-coil region" evidence="15">
    <location>
        <begin position="407"/>
        <end position="534"/>
    </location>
</feature>
<evidence type="ECO:0000256" key="6">
    <source>
        <dbReference type="ARBA" id="ARBA00022454"/>
    </source>
</evidence>
<evidence type="ECO:0000313" key="17">
    <source>
        <dbReference type="EMBL" id="EMD39839.1"/>
    </source>
</evidence>
<dbReference type="GO" id="GO:0070192">
    <property type="term" value="P:chromosome organization involved in meiotic cell cycle"/>
    <property type="evidence" value="ECO:0007669"/>
    <property type="project" value="TreeGrafter"/>
</dbReference>
<dbReference type="EMBL" id="KB445793">
    <property type="protein sequence ID" value="EMD39839.1"/>
    <property type="molecule type" value="Genomic_DNA"/>
</dbReference>
<keyword evidence="11 15" id="KW-0175">Coiled coil</keyword>
<dbReference type="Gene3D" id="3.40.50.300">
    <property type="entry name" value="P-loop containing nucleotide triphosphate hydrolases"/>
    <property type="match status" value="2"/>
</dbReference>
<dbReference type="Gene3D" id="1.10.287.1490">
    <property type="match status" value="1"/>
</dbReference>
<evidence type="ECO:0000256" key="12">
    <source>
        <dbReference type="ARBA" id="ARBA00023204"/>
    </source>
</evidence>
<dbReference type="Pfam" id="PF13558">
    <property type="entry name" value="SbcC_Walker_B"/>
    <property type="match status" value="1"/>
</dbReference>
<evidence type="ECO:0000256" key="2">
    <source>
        <dbReference type="ARBA" id="ARBA00004123"/>
    </source>
</evidence>
<dbReference type="GO" id="GO:0006302">
    <property type="term" value="P:double-strand break repair"/>
    <property type="evidence" value="ECO:0007669"/>
    <property type="project" value="InterPro"/>
</dbReference>
<dbReference type="STRING" id="914234.M2PT20"/>
<evidence type="ECO:0000256" key="1">
    <source>
        <dbReference type="ARBA" id="ARBA00001947"/>
    </source>
</evidence>
<dbReference type="InterPro" id="IPR027417">
    <property type="entry name" value="P-loop_NTPase"/>
</dbReference>
<dbReference type="HOGENOM" id="CLU_006184_0_0_1"/>
<feature type="domain" description="Rad50/SbcC-type AAA" evidence="16">
    <location>
        <begin position="6"/>
        <end position="226"/>
    </location>
</feature>
<keyword evidence="6" id="KW-0158">Chromosome</keyword>
<feature type="coiled-coil region" evidence="15">
    <location>
        <begin position="207"/>
        <end position="303"/>
    </location>
</feature>
<dbReference type="GO" id="GO:0003691">
    <property type="term" value="F:double-stranded telomeric DNA binding"/>
    <property type="evidence" value="ECO:0007669"/>
    <property type="project" value="TreeGrafter"/>
</dbReference>
<dbReference type="InterPro" id="IPR038729">
    <property type="entry name" value="Rad50/SbcC_AAA"/>
</dbReference>
<dbReference type="AlphaFoldDB" id="M2PT20"/>
<evidence type="ECO:0000256" key="13">
    <source>
        <dbReference type="ARBA" id="ARBA00023242"/>
    </source>
</evidence>
<dbReference type="SUPFAM" id="SSF52540">
    <property type="entry name" value="P-loop containing nucleoside triphosphate hydrolases"/>
    <property type="match status" value="2"/>
</dbReference>
<dbReference type="GO" id="GO:0051880">
    <property type="term" value="F:G-quadruplex DNA binding"/>
    <property type="evidence" value="ECO:0007669"/>
    <property type="project" value="TreeGrafter"/>
</dbReference>
<evidence type="ECO:0000256" key="9">
    <source>
        <dbReference type="ARBA" id="ARBA00022801"/>
    </source>
</evidence>
<feature type="coiled-coil region" evidence="15">
    <location>
        <begin position="716"/>
        <end position="784"/>
    </location>
</feature>
<dbReference type="Proteomes" id="UP000016930">
    <property type="component" value="Unassembled WGS sequence"/>
</dbReference>
<keyword evidence="13" id="KW-0539">Nucleus</keyword>
<comment type="similarity">
    <text evidence="4">Belongs to the SMC family. RAD50 subfamily.</text>
</comment>
<dbReference type="FunFam" id="3.40.50.300:FF:000947">
    <property type="entry name" value="DNA repair protein RAD50"/>
    <property type="match status" value="1"/>
</dbReference>
<keyword evidence="9" id="KW-0378">Hydrolase</keyword>
<dbReference type="GO" id="GO:0043047">
    <property type="term" value="F:single-stranded telomeric DNA binding"/>
    <property type="evidence" value="ECO:0007669"/>
    <property type="project" value="TreeGrafter"/>
</dbReference>
<organism evidence="17 18">
    <name type="scientific">Ceriporiopsis subvermispora (strain B)</name>
    <name type="common">White-rot fungus</name>
    <name type="synonym">Gelatoporia subvermispora</name>
    <dbReference type="NCBI Taxonomy" id="914234"/>
    <lineage>
        <taxon>Eukaryota</taxon>
        <taxon>Fungi</taxon>
        <taxon>Dikarya</taxon>
        <taxon>Basidiomycota</taxon>
        <taxon>Agaricomycotina</taxon>
        <taxon>Agaricomycetes</taxon>
        <taxon>Polyporales</taxon>
        <taxon>Gelatoporiaceae</taxon>
        <taxon>Gelatoporia</taxon>
    </lineage>
</organism>
<comment type="cofactor">
    <cofactor evidence="1">
        <name>Zn(2+)</name>
        <dbReference type="ChEBI" id="CHEBI:29105"/>
    </cofactor>
</comment>
<feature type="coiled-coil region" evidence="15">
    <location>
        <begin position="839"/>
        <end position="1006"/>
    </location>
</feature>
<sequence>MASLNKLAIRGIRSFDDKQISVIEFFSPVTVIVGHNGSGKTTIIECLKYATTGDQPPNTRGGAFVHDPKMANEKEVKAQVKLRFDAANGQRMLAVRNLSVTVKKNGAMTMKTLESILALADKTGGREGKRGVISTKCAEMDTEIPHLLGVSKAVLENVIFCHQEDSYWPLSEPSTLKKKFDDIFEATKYSKALDSIKALRKDRVAELKVEKERLDGLSREKARADKLNNRKSDLNCTIAAKEIEYEELKKQYELLVKANQKFYDSATKFREIYLKVEDLTKQRARYQEELDETRETLQELDGSDEELADRMKNFDAHIARQKQKQLSENSKLQAIEDDLKSARETHVKLSIDQGEYLAEEKSQEQRIKDCEGLIREISAKHQIKGYDVSPLGRDKTLDFISLLGDLLQRQHKETDRLQEEANGHTDEYNRNSRQLQMNLDRLKQERATLHDRVTSLQEKIHNTEIEVEAAQALTAELRTLKADMEEIEHRIKKSREEIEKAKYDEHLAEKNTKAKNLELKREVLNAELSKTSAQAEARARLDLKKTELKGKSAEVKNILNVNSARFRKLVGSEAQPETMEQELDRVFSRKERECVDLEKQSAAANQSLQVAQTELTNLRRELKQFCDIGKNDGAHGIFKHFLQVGQVKRNCPLCSRDMDVSELATFEKTSSPEATARFQSELTEWEQCLRDLQSLTTYSVSSSKLRSEVPMLIAKVEEKEEELPILIGKAEELQERLNFMKRELKDMSNLRQQATVVSRTQRDVERLEREIKDLERTLSDAGSLKSVQDIERELDSVVGELRANDRERQNLMTERDRQMSAVRTHENELHGMQLRHSELNSRLRDRSALERRIEDMRQDITSANARIKELDGKIIEAQAPIDQLEEQYHLSHRELTSRLAEAQQASQALNADSDRLQMNHKQVERYIRDKRHLRLKECEARINEYEERIQDLSLRAEAARQVISLIEKEINESGASMANLRANIRVRRLLRDIAATEAEINSFDMEEAARAKRIFQEKYQFEKQKETELQSKYAHVGGELSSFKSQVQQLDNDLQEFKSINKKYRDQLVKVKMSDMANNDLEKYAKALDSAIMKYHALKMEEVNDTMRHLWNKTYQGTDIDGIKISSDSEGGPSKRTYNYRVVMTKDQVEMDMRGRCSAGQKMLASIIIRLALADSFGQNCGILALDEPTNALDTENIDALAASLVDIINERKNHANFQLIIITHDENFLRKLGQSDVMEYYWRVSRDSRQKSVIERNRFG</sequence>
<evidence type="ECO:0000256" key="10">
    <source>
        <dbReference type="ARBA" id="ARBA00022833"/>
    </source>
</evidence>
<proteinExistence type="inferred from homology"/>
<keyword evidence="12" id="KW-0234">DNA repair</keyword>
<dbReference type="GO" id="GO:0000722">
    <property type="term" value="P:telomere maintenance via recombination"/>
    <property type="evidence" value="ECO:0007669"/>
    <property type="project" value="TreeGrafter"/>
</dbReference>
<accession>M2PT20</accession>
<keyword evidence="18" id="KW-1185">Reference proteome</keyword>
<evidence type="ECO:0000256" key="3">
    <source>
        <dbReference type="ARBA" id="ARBA00004286"/>
    </source>
</evidence>
<comment type="catalytic activity">
    <reaction evidence="14">
        <text>ATP + H2O = ADP + phosphate + H(+)</text>
        <dbReference type="Rhea" id="RHEA:13065"/>
        <dbReference type="ChEBI" id="CHEBI:15377"/>
        <dbReference type="ChEBI" id="CHEBI:15378"/>
        <dbReference type="ChEBI" id="CHEBI:30616"/>
        <dbReference type="ChEBI" id="CHEBI:43474"/>
        <dbReference type="ChEBI" id="CHEBI:456216"/>
    </reaction>
</comment>
<evidence type="ECO:0000256" key="8">
    <source>
        <dbReference type="ARBA" id="ARBA00022763"/>
    </source>
</evidence>
<reference evidence="17 18" key="1">
    <citation type="journal article" date="2012" name="Proc. Natl. Acad. Sci. U.S.A.">
        <title>Comparative genomics of Ceriporiopsis subvermispora and Phanerochaete chrysosporium provide insight into selective ligninolysis.</title>
        <authorList>
            <person name="Fernandez-Fueyo E."/>
            <person name="Ruiz-Duenas F.J."/>
            <person name="Ferreira P."/>
            <person name="Floudas D."/>
            <person name="Hibbett D.S."/>
            <person name="Canessa P."/>
            <person name="Larrondo L.F."/>
            <person name="James T.Y."/>
            <person name="Seelenfreund D."/>
            <person name="Lobos S."/>
            <person name="Polanco R."/>
            <person name="Tello M."/>
            <person name="Honda Y."/>
            <person name="Watanabe T."/>
            <person name="Watanabe T."/>
            <person name="Ryu J.S."/>
            <person name="Kubicek C.P."/>
            <person name="Schmoll M."/>
            <person name="Gaskell J."/>
            <person name="Hammel K.E."/>
            <person name="St John F.J."/>
            <person name="Vanden Wymelenberg A."/>
            <person name="Sabat G."/>
            <person name="Splinter BonDurant S."/>
            <person name="Syed K."/>
            <person name="Yadav J.S."/>
            <person name="Doddapaneni H."/>
            <person name="Subramanian V."/>
            <person name="Lavin J.L."/>
            <person name="Oguiza J.A."/>
            <person name="Perez G."/>
            <person name="Pisabarro A.G."/>
            <person name="Ramirez L."/>
            <person name="Santoyo F."/>
            <person name="Master E."/>
            <person name="Coutinho P.M."/>
            <person name="Henrissat B."/>
            <person name="Lombard V."/>
            <person name="Magnuson J.K."/>
            <person name="Kuees U."/>
            <person name="Hori C."/>
            <person name="Igarashi K."/>
            <person name="Samejima M."/>
            <person name="Held B.W."/>
            <person name="Barry K.W."/>
            <person name="LaButti K.M."/>
            <person name="Lapidus A."/>
            <person name="Lindquist E.A."/>
            <person name="Lucas S.M."/>
            <person name="Riley R."/>
            <person name="Salamov A.A."/>
            <person name="Hoffmeister D."/>
            <person name="Schwenk D."/>
            <person name="Hadar Y."/>
            <person name="Yarden O."/>
            <person name="de Vries R.P."/>
            <person name="Wiebenga A."/>
            <person name="Stenlid J."/>
            <person name="Eastwood D."/>
            <person name="Grigoriev I.V."/>
            <person name="Berka R.M."/>
            <person name="Blanchette R.A."/>
            <person name="Kersten P."/>
            <person name="Martinez A.T."/>
            <person name="Vicuna R."/>
            <person name="Cullen D."/>
        </authorList>
    </citation>
    <scope>NUCLEOTIDE SEQUENCE [LARGE SCALE GENOMIC DNA]</scope>
    <source>
        <strain evidence="17 18">B</strain>
    </source>
</reference>
<dbReference type="GO" id="GO:0030870">
    <property type="term" value="C:Mre11 complex"/>
    <property type="evidence" value="ECO:0007669"/>
    <property type="project" value="TreeGrafter"/>
</dbReference>
<evidence type="ECO:0000256" key="15">
    <source>
        <dbReference type="SAM" id="Coils"/>
    </source>
</evidence>
<dbReference type="OrthoDB" id="18797at2759"/>
<keyword evidence="10" id="KW-0862">Zinc</keyword>
<dbReference type="Pfam" id="PF13476">
    <property type="entry name" value="AAA_23"/>
    <property type="match status" value="1"/>
</dbReference>
<dbReference type="FunFam" id="3.40.50.300:FF:001195">
    <property type="entry name" value="DNA repair protein rad50"/>
    <property type="match status" value="1"/>
</dbReference>
<comment type="subcellular location">
    <subcellularLocation>
        <location evidence="3">Chromosome</location>
    </subcellularLocation>
    <subcellularLocation>
        <location evidence="2">Nucleus</location>
    </subcellularLocation>
</comment>
<dbReference type="PANTHER" id="PTHR18867:SF12">
    <property type="entry name" value="DNA REPAIR PROTEIN RAD50"/>
    <property type="match status" value="1"/>
</dbReference>
<keyword evidence="8" id="KW-0227">DNA damage</keyword>
<keyword evidence="7" id="KW-0479">Metal-binding</keyword>
<evidence type="ECO:0000259" key="16">
    <source>
        <dbReference type="Pfam" id="PF13476"/>
    </source>
</evidence>
<evidence type="ECO:0000313" key="18">
    <source>
        <dbReference type="Proteomes" id="UP000016930"/>
    </source>
</evidence>
<dbReference type="GO" id="GO:0000794">
    <property type="term" value="C:condensed nuclear chromosome"/>
    <property type="evidence" value="ECO:0007669"/>
    <property type="project" value="TreeGrafter"/>
</dbReference>
<dbReference type="GO" id="GO:0007004">
    <property type="term" value="P:telomere maintenance via telomerase"/>
    <property type="evidence" value="ECO:0007669"/>
    <property type="project" value="TreeGrafter"/>
</dbReference>
<dbReference type="GO" id="GO:0046872">
    <property type="term" value="F:metal ion binding"/>
    <property type="evidence" value="ECO:0007669"/>
    <property type="project" value="UniProtKB-KW"/>
</dbReference>
<dbReference type="GO" id="GO:0016887">
    <property type="term" value="F:ATP hydrolysis activity"/>
    <property type="evidence" value="ECO:0007669"/>
    <property type="project" value="InterPro"/>
</dbReference>
<evidence type="ECO:0000256" key="7">
    <source>
        <dbReference type="ARBA" id="ARBA00022723"/>
    </source>
</evidence>
<evidence type="ECO:0000256" key="4">
    <source>
        <dbReference type="ARBA" id="ARBA00009439"/>
    </source>
</evidence>
<evidence type="ECO:0000256" key="5">
    <source>
        <dbReference type="ARBA" id="ARBA00017893"/>
    </source>
</evidence>
<gene>
    <name evidence="17" type="ORF">CERSUDRAFT_63389</name>
</gene>
<protein>
    <recommendedName>
        <fullName evidence="5">DNA repair protein RAD50</fullName>
    </recommendedName>
</protein>
<evidence type="ECO:0000256" key="14">
    <source>
        <dbReference type="ARBA" id="ARBA00049360"/>
    </source>
</evidence>